<dbReference type="GO" id="GO:0005886">
    <property type="term" value="C:plasma membrane"/>
    <property type="evidence" value="ECO:0007669"/>
    <property type="project" value="UniProtKB-SubCell"/>
</dbReference>
<dbReference type="HOGENOM" id="CLU_044462_1_0_5"/>
<evidence type="ECO:0000313" key="15">
    <source>
        <dbReference type="Proteomes" id="UP000006230"/>
    </source>
</evidence>
<evidence type="ECO:0000256" key="1">
    <source>
        <dbReference type="ARBA" id="ARBA00004429"/>
    </source>
</evidence>
<evidence type="ECO:0000256" key="3">
    <source>
        <dbReference type="ARBA" id="ARBA00022475"/>
    </source>
</evidence>
<dbReference type="Pfam" id="PF00487">
    <property type="entry name" value="FA_desaturase"/>
    <property type="match status" value="1"/>
</dbReference>
<feature type="transmembrane region" description="Helical" evidence="12">
    <location>
        <begin position="220"/>
        <end position="245"/>
    </location>
</feature>
<evidence type="ECO:0000256" key="8">
    <source>
        <dbReference type="ARBA" id="ARBA00023002"/>
    </source>
</evidence>
<keyword evidence="5 12" id="KW-0812">Transmembrane</keyword>
<evidence type="ECO:0000256" key="5">
    <source>
        <dbReference type="ARBA" id="ARBA00022692"/>
    </source>
</evidence>
<accession>Q0FMT4</accession>
<dbReference type="OrthoDB" id="4759734at2"/>
<dbReference type="eggNOG" id="COG3239">
    <property type="taxonomic scope" value="Bacteria"/>
</dbReference>
<dbReference type="GO" id="GO:0046872">
    <property type="term" value="F:metal ion binding"/>
    <property type="evidence" value="ECO:0007669"/>
    <property type="project" value="UniProtKB-KW"/>
</dbReference>
<name>Q0FMT4_SALBH</name>
<comment type="subcellular location">
    <subcellularLocation>
        <location evidence="1">Cell inner membrane</location>
        <topology evidence="1">Multi-pass membrane protein</topology>
    </subcellularLocation>
</comment>
<feature type="domain" description="Fatty acid desaturase" evidence="13">
    <location>
        <begin position="105"/>
        <end position="334"/>
    </location>
</feature>
<dbReference type="InterPro" id="IPR033885">
    <property type="entry name" value="AlkB/XylM"/>
</dbReference>
<keyword evidence="6" id="KW-0479">Metal-binding</keyword>
<dbReference type="PANTHER" id="PTHR38674">
    <property type="entry name" value="ALKANE 1-MONOOXYGENASE 1"/>
    <property type="match status" value="1"/>
</dbReference>
<dbReference type="CDD" id="cd03512">
    <property type="entry name" value="Alkane-hydroxylase"/>
    <property type="match status" value="1"/>
</dbReference>
<evidence type="ECO:0000256" key="11">
    <source>
        <dbReference type="ARBA" id="ARBA00023136"/>
    </source>
</evidence>
<evidence type="ECO:0000256" key="4">
    <source>
        <dbReference type="ARBA" id="ARBA00022519"/>
    </source>
</evidence>
<keyword evidence="4" id="KW-0997">Cell inner membrane</keyword>
<comment type="similarity">
    <text evidence="2">Belongs to the fatty acid desaturase type 1 family. AlkB subfamily.</text>
</comment>
<evidence type="ECO:0000259" key="13">
    <source>
        <dbReference type="Pfam" id="PF00487"/>
    </source>
</evidence>
<dbReference type="EMBL" id="AATQ01000025">
    <property type="protein sequence ID" value="EAU45568.1"/>
    <property type="molecule type" value="Genomic_DNA"/>
</dbReference>
<sequence>MISSDKIARIGAAAPFWLTYILPPLVWLGAARGGLWVLLPPLATWYLFSALDGALGLNTENADPQTEERHLIWYRAGVILWAPVQFLTLVSLIRYVPGADHLNGWESFGVMFGTGVMTGSVGIVYAHELLHQRNRLERNLGDGLLAMVLYSHFRSEHLLVHHTWVGTPRDTVTARYNEGFHRFYPRVLRESPVSAFRAEAALLARRGLPWWHRRNPFWKYAALQGAMLALALLLGGWPGLLFFVVQAGVAIWQLELTNYVEHYALTRRHLGGGRYEHVRPHHSWNSAHTATNWLLINLQRHSDHHYKPDRRFPLLQTYQESEAPQLPYGYPIMTMAAMVPPLWRRIMNPKVRAWRRAWYPDIEDWTPYNRGTTPMPKGARG</sequence>
<evidence type="ECO:0000256" key="7">
    <source>
        <dbReference type="ARBA" id="ARBA00022989"/>
    </source>
</evidence>
<evidence type="ECO:0000256" key="9">
    <source>
        <dbReference type="ARBA" id="ARBA00023004"/>
    </source>
</evidence>
<reference evidence="14 15" key="1">
    <citation type="journal article" date="2010" name="J. Bacteriol.">
        <title>Genome sequences of Pelagibaca bermudensis HTCC2601T and Maritimibacter alkaliphilus HTCC2654T, the type strains of two marine Roseobacter genera.</title>
        <authorList>
            <person name="Thrash J.C."/>
            <person name="Cho J.C."/>
            <person name="Ferriera S."/>
            <person name="Johnson J."/>
            <person name="Vergin K.L."/>
            <person name="Giovannoni S.J."/>
        </authorList>
    </citation>
    <scope>NUCLEOTIDE SEQUENCE [LARGE SCALE GENOMIC DNA]</scope>
    <source>
        <strain evidence="15">DSM 26914 / JCM 13377 / KCTC 12554 / HTCC2601</strain>
    </source>
</reference>
<feature type="transmembrane region" description="Helical" evidence="12">
    <location>
        <begin position="33"/>
        <end position="51"/>
    </location>
</feature>
<evidence type="ECO:0000256" key="6">
    <source>
        <dbReference type="ARBA" id="ARBA00022723"/>
    </source>
</evidence>
<dbReference type="AlphaFoldDB" id="Q0FMT4"/>
<feature type="transmembrane region" description="Helical" evidence="12">
    <location>
        <begin position="7"/>
        <end position="27"/>
    </location>
</feature>
<dbReference type="PANTHER" id="PTHR38674:SF1">
    <property type="entry name" value="ALKANE 1-MONOOXYGENASE 1"/>
    <property type="match status" value="1"/>
</dbReference>
<evidence type="ECO:0000256" key="2">
    <source>
        <dbReference type="ARBA" id="ARBA00010823"/>
    </source>
</evidence>
<dbReference type="STRING" id="314265.R2601_18238"/>
<evidence type="ECO:0000313" key="14">
    <source>
        <dbReference type="EMBL" id="EAU45568.1"/>
    </source>
</evidence>
<organism evidence="14 15">
    <name type="scientific">Salipiger bermudensis (strain DSM 26914 / JCM 13377 / KCTC 12554 / HTCC2601)</name>
    <name type="common">Pelagibaca bermudensis</name>
    <dbReference type="NCBI Taxonomy" id="314265"/>
    <lineage>
        <taxon>Bacteria</taxon>
        <taxon>Pseudomonadati</taxon>
        <taxon>Pseudomonadota</taxon>
        <taxon>Alphaproteobacteria</taxon>
        <taxon>Rhodobacterales</taxon>
        <taxon>Roseobacteraceae</taxon>
        <taxon>Salipiger</taxon>
    </lineage>
</organism>
<keyword evidence="7 12" id="KW-1133">Transmembrane helix</keyword>
<gene>
    <name evidence="14" type="ORF">R2601_18238</name>
</gene>
<dbReference type="Proteomes" id="UP000006230">
    <property type="component" value="Unassembled WGS sequence"/>
</dbReference>
<dbReference type="InterPro" id="IPR005804">
    <property type="entry name" value="FA_desaturase_dom"/>
</dbReference>
<dbReference type="GO" id="GO:0006629">
    <property type="term" value="P:lipid metabolic process"/>
    <property type="evidence" value="ECO:0007669"/>
    <property type="project" value="InterPro"/>
</dbReference>
<comment type="caution">
    <text evidence="14">The sequence shown here is derived from an EMBL/GenBank/DDBJ whole genome shotgun (WGS) entry which is preliminary data.</text>
</comment>
<keyword evidence="11 12" id="KW-0472">Membrane</keyword>
<keyword evidence="10" id="KW-0503">Monooxygenase</keyword>
<dbReference type="GO" id="GO:0004497">
    <property type="term" value="F:monooxygenase activity"/>
    <property type="evidence" value="ECO:0007669"/>
    <property type="project" value="UniProtKB-KW"/>
</dbReference>
<keyword evidence="15" id="KW-1185">Reference proteome</keyword>
<keyword evidence="9" id="KW-0408">Iron</keyword>
<feature type="transmembrane region" description="Helical" evidence="12">
    <location>
        <begin position="72"/>
        <end position="96"/>
    </location>
</feature>
<evidence type="ECO:0000256" key="10">
    <source>
        <dbReference type="ARBA" id="ARBA00023033"/>
    </source>
</evidence>
<dbReference type="RefSeq" id="WP_007797650.1">
    <property type="nucleotide sequence ID" value="NZ_DS022276.1"/>
</dbReference>
<keyword evidence="8" id="KW-0560">Oxidoreductase</keyword>
<protein>
    <submittedName>
        <fullName evidence="14">Fatty acid desaturase family protein</fullName>
    </submittedName>
</protein>
<keyword evidence="3" id="KW-1003">Cell membrane</keyword>
<evidence type="ECO:0000256" key="12">
    <source>
        <dbReference type="SAM" id="Phobius"/>
    </source>
</evidence>
<feature type="transmembrane region" description="Helical" evidence="12">
    <location>
        <begin position="108"/>
        <end position="126"/>
    </location>
</feature>
<proteinExistence type="inferred from homology"/>